<feature type="domain" description="DYW" evidence="2">
    <location>
        <begin position="74"/>
        <end position="153"/>
    </location>
</feature>
<evidence type="ECO:0000256" key="1">
    <source>
        <dbReference type="ARBA" id="ARBA00006643"/>
    </source>
</evidence>
<dbReference type="PANTHER" id="PTHR47926">
    <property type="entry name" value="PENTATRICOPEPTIDE REPEAT-CONTAINING PROTEIN"/>
    <property type="match status" value="1"/>
</dbReference>
<protein>
    <recommendedName>
        <fullName evidence="2">DYW domain-containing protein</fullName>
    </recommendedName>
</protein>
<dbReference type="SUPFAM" id="SSF48452">
    <property type="entry name" value="TPR-like"/>
    <property type="match status" value="1"/>
</dbReference>
<evidence type="ECO:0000313" key="4">
    <source>
        <dbReference type="Proteomes" id="UP001154282"/>
    </source>
</evidence>
<proteinExistence type="inferred from homology"/>
<dbReference type="GO" id="GO:0003723">
    <property type="term" value="F:RNA binding"/>
    <property type="evidence" value="ECO:0007669"/>
    <property type="project" value="InterPro"/>
</dbReference>
<dbReference type="PANTHER" id="PTHR47926:SF420">
    <property type="entry name" value="REPEAT-CONTAINING PROTEIN, PUTATIVE-RELATED"/>
    <property type="match status" value="1"/>
</dbReference>
<dbReference type="GO" id="GO:0009451">
    <property type="term" value="P:RNA modification"/>
    <property type="evidence" value="ECO:0007669"/>
    <property type="project" value="InterPro"/>
</dbReference>
<reference evidence="3" key="1">
    <citation type="submission" date="2022-08" db="EMBL/GenBank/DDBJ databases">
        <authorList>
            <person name="Gutierrez-Valencia J."/>
        </authorList>
    </citation>
    <scope>NUCLEOTIDE SEQUENCE</scope>
</reference>
<accession>A0AAV0NE10</accession>
<keyword evidence="4" id="KW-1185">Reference proteome</keyword>
<comment type="similarity">
    <text evidence="1">Belongs to the PPR family. PCMP-H subfamily.</text>
</comment>
<dbReference type="Pfam" id="PF14432">
    <property type="entry name" value="DYW_deaminase"/>
    <property type="match status" value="1"/>
</dbReference>
<dbReference type="Gene3D" id="1.25.40.10">
    <property type="entry name" value="Tetratricopeptide repeat domain"/>
    <property type="match status" value="1"/>
</dbReference>
<dbReference type="EMBL" id="CAMGYJ010000008">
    <property type="protein sequence ID" value="CAI0456725.1"/>
    <property type="molecule type" value="Genomic_DNA"/>
</dbReference>
<dbReference type="InterPro" id="IPR046960">
    <property type="entry name" value="PPR_At4g14850-like_plant"/>
</dbReference>
<comment type="caution">
    <text evidence="3">The sequence shown here is derived from an EMBL/GenBank/DDBJ whole genome shotgun (WGS) entry which is preliminary data.</text>
</comment>
<name>A0AAV0NE10_9ROSI</name>
<dbReference type="InterPro" id="IPR011990">
    <property type="entry name" value="TPR-like_helical_dom_sf"/>
</dbReference>
<evidence type="ECO:0000313" key="3">
    <source>
        <dbReference type="EMBL" id="CAI0456725.1"/>
    </source>
</evidence>
<dbReference type="InterPro" id="IPR032867">
    <property type="entry name" value="DYW_dom"/>
</dbReference>
<dbReference type="Proteomes" id="UP001154282">
    <property type="component" value="Unassembled WGS sequence"/>
</dbReference>
<dbReference type="AlphaFoldDB" id="A0AAV0NE10"/>
<organism evidence="3 4">
    <name type="scientific">Linum tenue</name>
    <dbReference type="NCBI Taxonomy" id="586396"/>
    <lineage>
        <taxon>Eukaryota</taxon>
        <taxon>Viridiplantae</taxon>
        <taxon>Streptophyta</taxon>
        <taxon>Embryophyta</taxon>
        <taxon>Tracheophyta</taxon>
        <taxon>Spermatophyta</taxon>
        <taxon>Magnoliopsida</taxon>
        <taxon>eudicotyledons</taxon>
        <taxon>Gunneridae</taxon>
        <taxon>Pentapetalae</taxon>
        <taxon>rosids</taxon>
        <taxon>fabids</taxon>
        <taxon>Malpighiales</taxon>
        <taxon>Linaceae</taxon>
        <taxon>Linum</taxon>
    </lineage>
</organism>
<dbReference type="GO" id="GO:0008270">
    <property type="term" value="F:zinc ion binding"/>
    <property type="evidence" value="ECO:0007669"/>
    <property type="project" value="InterPro"/>
</dbReference>
<gene>
    <name evidence="3" type="ORF">LITE_LOCUS32869</name>
</gene>
<evidence type="ECO:0000259" key="2">
    <source>
        <dbReference type="Pfam" id="PF14432"/>
    </source>
</evidence>
<sequence length="153" mass="17448">MLDLLARAGKLNKAVELINEMGFEPDGAMWRTLLDGCRAHKNVDLAMHAAEQILKLNPQDAGSYILLSNIYANAEEQREDSLRYHSEKLAVVFGLMNLPKGQTIRIRKNLRICGDCHLFVKLATKLEKRTIVIRDPIRYHHFHDGACSCGDYW</sequence>